<reference evidence="2 3" key="1">
    <citation type="submission" date="2019-02" db="EMBL/GenBank/DDBJ databases">
        <title>Deep-cultivation of Planctomycetes and their phenomic and genomic characterization uncovers novel biology.</title>
        <authorList>
            <person name="Wiegand S."/>
            <person name="Jogler M."/>
            <person name="Boedeker C."/>
            <person name="Pinto D."/>
            <person name="Vollmers J."/>
            <person name="Rivas-Marin E."/>
            <person name="Kohn T."/>
            <person name="Peeters S.H."/>
            <person name="Heuer A."/>
            <person name="Rast P."/>
            <person name="Oberbeckmann S."/>
            <person name="Bunk B."/>
            <person name="Jeske O."/>
            <person name="Meyerdierks A."/>
            <person name="Storesund J.E."/>
            <person name="Kallscheuer N."/>
            <person name="Luecker S."/>
            <person name="Lage O.M."/>
            <person name="Pohl T."/>
            <person name="Merkel B.J."/>
            <person name="Hornburger P."/>
            <person name="Mueller R.-W."/>
            <person name="Bruemmer F."/>
            <person name="Labrenz M."/>
            <person name="Spormann A.M."/>
            <person name="Op den Camp H."/>
            <person name="Overmann J."/>
            <person name="Amann R."/>
            <person name="Jetten M.S.M."/>
            <person name="Mascher T."/>
            <person name="Medema M.H."/>
            <person name="Devos D.P."/>
            <person name="Kaster A.-K."/>
            <person name="Ovreas L."/>
            <person name="Rohde M."/>
            <person name="Galperin M.Y."/>
            <person name="Jogler C."/>
        </authorList>
    </citation>
    <scope>NUCLEOTIDE SEQUENCE [LARGE SCALE GENOMIC DNA]</scope>
    <source>
        <strain evidence="2 3">KS4</strain>
    </source>
</reference>
<sequence length="301" mass="34958" precursor="true">MKINCFFVCIFSLSLGFYSALLYAEDSDEKREKQSIQYDYSDAKKLAELMAKSMESDLPLHAHVRHESISFHNNHTEIIDVIGEDSWIGIKKPYSATVEEIVIHRQEKSLLWRYKKSVMYKRIGSMIIDLNVIWDGENGYMFSQQEKRGKRMVPQDLEILPSGLLPEIEKLGANGLGSLLESGDRFEVEELKHDGRRIIVLTQFDSDDVFKYWIDPAVNPIVPQRVIFLMGVAEGKSVPEMDIMIRNQVRRPDQSWLITEYAVNNMSSREQFKAVIDPISFEMKDKSFFEMKIPEDIEFIE</sequence>
<feature type="chain" id="PRO_5021711828" description="Outer membrane lipoprotein-sorting protein" evidence="1">
    <location>
        <begin position="25"/>
        <end position="301"/>
    </location>
</feature>
<evidence type="ECO:0000313" key="2">
    <source>
        <dbReference type="EMBL" id="QDU34145.1"/>
    </source>
</evidence>
<gene>
    <name evidence="2" type="ORF">KS4_22070</name>
</gene>
<dbReference type="EMBL" id="CP036425">
    <property type="protein sequence ID" value="QDU34145.1"/>
    <property type="molecule type" value="Genomic_DNA"/>
</dbReference>
<proteinExistence type="predicted"/>
<accession>A0A517YV91</accession>
<dbReference type="Proteomes" id="UP000317369">
    <property type="component" value="Chromosome"/>
</dbReference>
<evidence type="ECO:0008006" key="4">
    <source>
        <dbReference type="Google" id="ProtNLM"/>
    </source>
</evidence>
<organism evidence="2 3">
    <name type="scientific">Poriferisphaera corsica</name>
    <dbReference type="NCBI Taxonomy" id="2528020"/>
    <lineage>
        <taxon>Bacteria</taxon>
        <taxon>Pseudomonadati</taxon>
        <taxon>Planctomycetota</taxon>
        <taxon>Phycisphaerae</taxon>
        <taxon>Phycisphaerales</taxon>
        <taxon>Phycisphaeraceae</taxon>
        <taxon>Poriferisphaera</taxon>
    </lineage>
</organism>
<name>A0A517YV91_9BACT</name>
<keyword evidence="3" id="KW-1185">Reference proteome</keyword>
<feature type="signal peptide" evidence="1">
    <location>
        <begin position="1"/>
        <end position="24"/>
    </location>
</feature>
<protein>
    <recommendedName>
        <fullName evidence="4">Outer membrane lipoprotein-sorting protein</fullName>
    </recommendedName>
</protein>
<dbReference type="KEGG" id="pcor:KS4_22070"/>
<evidence type="ECO:0000256" key="1">
    <source>
        <dbReference type="SAM" id="SignalP"/>
    </source>
</evidence>
<evidence type="ECO:0000313" key="3">
    <source>
        <dbReference type="Proteomes" id="UP000317369"/>
    </source>
</evidence>
<dbReference type="AlphaFoldDB" id="A0A517YV91"/>
<keyword evidence="1" id="KW-0732">Signal</keyword>